<evidence type="ECO:0000313" key="11">
    <source>
        <dbReference type="EMBL" id="CCE93122.1"/>
    </source>
</evidence>
<feature type="domain" description="Nop" evidence="10">
    <location>
        <begin position="195"/>
        <end position="317"/>
    </location>
</feature>
<accession>G8ZWX8</accession>
<keyword evidence="12" id="KW-1185">Reference proteome</keyword>
<feature type="compositionally biased region" description="Basic and acidic residues" evidence="9">
    <location>
        <begin position="415"/>
        <end position="424"/>
    </location>
</feature>
<dbReference type="EMBL" id="HE616747">
    <property type="protein sequence ID" value="CCE93122.1"/>
    <property type="molecule type" value="Genomic_DNA"/>
</dbReference>
<comment type="similarity">
    <text evidence="2">Belongs to the PRP31 family.</text>
</comment>
<dbReference type="GO" id="GO:0000244">
    <property type="term" value="P:spliceosomal tri-snRNP complex assembly"/>
    <property type="evidence" value="ECO:0007669"/>
    <property type="project" value="InterPro"/>
</dbReference>
<dbReference type="SMART" id="SM00931">
    <property type="entry name" value="NOSIC"/>
    <property type="match status" value="1"/>
</dbReference>
<keyword evidence="8" id="KW-0687">Ribonucleoprotein</keyword>
<protein>
    <recommendedName>
        <fullName evidence="10">Nop domain-containing protein</fullName>
    </recommendedName>
</protein>
<dbReference type="Pfam" id="PF09785">
    <property type="entry name" value="Prp31_C"/>
    <property type="match status" value="1"/>
</dbReference>
<dbReference type="GeneID" id="11501661"/>
<dbReference type="GO" id="GO:0005687">
    <property type="term" value="C:U4 snRNP"/>
    <property type="evidence" value="ECO:0007669"/>
    <property type="project" value="TreeGrafter"/>
</dbReference>
<dbReference type="InterPro" id="IPR042239">
    <property type="entry name" value="Nop_C"/>
</dbReference>
<dbReference type="GO" id="GO:0071011">
    <property type="term" value="C:precatalytic spliceosome"/>
    <property type="evidence" value="ECO:0007669"/>
    <property type="project" value="TreeGrafter"/>
</dbReference>
<feature type="region of interest" description="Disordered" evidence="9">
    <location>
        <begin position="415"/>
        <end position="434"/>
    </location>
</feature>
<dbReference type="PANTHER" id="PTHR13904">
    <property type="entry name" value="PRE-MRNA SPLICING FACTOR PRP31"/>
    <property type="match status" value="1"/>
</dbReference>
<evidence type="ECO:0000256" key="6">
    <source>
        <dbReference type="ARBA" id="ARBA00023187"/>
    </source>
</evidence>
<dbReference type="RefSeq" id="XP_003682333.1">
    <property type="nucleotide sequence ID" value="XM_003682285.1"/>
</dbReference>
<dbReference type="KEGG" id="tdl:TDEL_0F03110"/>
<dbReference type="OrthoDB" id="4771285at2759"/>
<evidence type="ECO:0000256" key="4">
    <source>
        <dbReference type="ARBA" id="ARBA00022728"/>
    </source>
</evidence>
<evidence type="ECO:0000256" key="8">
    <source>
        <dbReference type="ARBA" id="ARBA00023274"/>
    </source>
</evidence>
<keyword evidence="4" id="KW-0747">Spliceosome</keyword>
<dbReference type="PROSITE" id="PS51358">
    <property type="entry name" value="NOP"/>
    <property type="match status" value="1"/>
</dbReference>
<feature type="region of interest" description="Disordered" evidence="9">
    <location>
        <begin position="312"/>
        <end position="343"/>
    </location>
</feature>
<dbReference type="InterPro" id="IPR036070">
    <property type="entry name" value="Nop_dom_sf"/>
</dbReference>
<dbReference type="STRING" id="1076872.G8ZWX8"/>
<evidence type="ECO:0000256" key="3">
    <source>
        <dbReference type="ARBA" id="ARBA00022664"/>
    </source>
</evidence>
<dbReference type="FunCoup" id="G8ZWX8">
    <property type="interactions" value="1291"/>
</dbReference>
<dbReference type="InterPro" id="IPR019175">
    <property type="entry name" value="Prp31_C"/>
</dbReference>
<keyword evidence="6" id="KW-0508">mRNA splicing</keyword>
<dbReference type="eggNOG" id="KOG2574">
    <property type="taxonomic scope" value="Eukaryota"/>
</dbReference>
<evidence type="ECO:0000256" key="5">
    <source>
        <dbReference type="ARBA" id="ARBA00022884"/>
    </source>
</evidence>
<evidence type="ECO:0000256" key="9">
    <source>
        <dbReference type="SAM" id="MobiDB-lite"/>
    </source>
</evidence>
<keyword evidence="5" id="KW-0694">RNA-binding</keyword>
<dbReference type="HOGENOM" id="CLU_026337_3_0_1"/>
<evidence type="ECO:0000259" key="10">
    <source>
        <dbReference type="PROSITE" id="PS51358"/>
    </source>
</evidence>
<dbReference type="Pfam" id="PF01798">
    <property type="entry name" value="Nop"/>
    <property type="match status" value="1"/>
</dbReference>
<dbReference type="GO" id="GO:0046540">
    <property type="term" value="C:U4/U6 x U5 tri-snRNP complex"/>
    <property type="evidence" value="ECO:0007669"/>
    <property type="project" value="EnsemblFungi"/>
</dbReference>
<dbReference type="Proteomes" id="UP000005627">
    <property type="component" value="Chromosome 6"/>
</dbReference>
<keyword evidence="7" id="KW-0539">Nucleus</keyword>
<comment type="subcellular location">
    <subcellularLocation>
        <location evidence="1">Nucleus</location>
    </subcellularLocation>
</comment>
<dbReference type="InParanoid" id="G8ZWX8"/>
<name>G8ZWX8_TORDE</name>
<dbReference type="PANTHER" id="PTHR13904:SF0">
    <property type="entry name" value="U4_U6 SMALL NUCLEAR RIBONUCLEOPROTEIN PRP31"/>
    <property type="match status" value="1"/>
</dbReference>
<dbReference type="SUPFAM" id="SSF89124">
    <property type="entry name" value="Nop domain"/>
    <property type="match status" value="1"/>
</dbReference>
<dbReference type="AlphaFoldDB" id="G8ZWX8"/>
<gene>
    <name evidence="11" type="primary">TDEL0F03110</name>
    <name evidence="11" type="ORF">TDEL_0F03110</name>
</gene>
<evidence type="ECO:0000256" key="7">
    <source>
        <dbReference type="ARBA" id="ARBA00023242"/>
    </source>
</evidence>
<evidence type="ECO:0000256" key="2">
    <source>
        <dbReference type="ARBA" id="ARBA00005572"/>
    </source>
</evidence>
<dbReference type="GO" id="GO:0003723">
    <property type="term" value="F:RNA binding"/>
    <property type="evidence" value="ECO:0007669"/>
    <property type="project" value="UniProtKB-KW"/>
</dbReference>
<proteinExistence type="inferred from homology"/>
<dbReference type="Gene3D" id="1.10.287.4070">
    <property type="match status" value="1"/>
</dbReference>
<keyword evidence="3" id="KW-0507">mRNA processing</keyword>
<dbReference type="InterPro" id="IPR027105">
    <property type="entry name" value="Prp31"/>
</dbReference>
<sequence>MDEDFTHDLEFDLVEEEAVDEAGDDAEFLERFVGNHRAVNVSQLDGLSHFAYVETLESKLPCLNSGDTEKLDQLNALSSILQGEIRLLHDYTKILYRQRFAELESLVPDPVKYVEVISIIEEDEQASSERFERDAKLSKEQILVLMMSMKTSIRQERQITDGERAVLLRARSYMLAIVSVRDKVNGYVVQRVSHIAPNLCALIGPEITSLLLSHFGGILELSQAPSCNLASIGKNKHLTHELHTSLTGVRQEGYIYRSQLVQDQPPQYHKQMLRMVCAKISLAARVDAGINSSQESDSLLGDKWRREIMEKVHKQQESASNAEVKPLPVPKDEPKKKRSGRKFRKYKQQFQLSHLRQLQNRVEFGKQEQTMMDAYGEEVGLGMVNSSLQNATGVGSVTKRSVNNSAKLTKTMKKRIGEANDQTKDYLASLINKP</sequence>
<organism evidence="11 12">
    <name type="scientific">Torulaspora delbrueckii</name>
    <name type="common">Yeast</name>
    <name type="synonym">Candida colliculosa</name>
    <dbReference type="NCBI Taxonomy" id="4950"/>
    <lineage>
        <taxon>Eukaryota</taxon>
        <taxon>Fungi</taxon>
        <taxon>Dikarya</taxon>
        <taxon>Ascomycota</taxon>
        <taxon>Saccharomycotina</taxon>
        <taxon>Saccharomycetes</taxon>
        <taxon>Saccharomycetales</taxon>
        <taxon>Saccharomycetaceae</taxon>
        <taxon>Torulaspora</taxon>
    </lineage>
</organism>
<dbReference type="InterPro" id="IPR002687">
    <property type="entry name" value="Nop_dom"/>
</dbReference>
<dbReference type="InterPro" id="IPR012976">
    <property type="entry name" value="NOSIC"/>
</dbReference>
<evidence type="ECO:0000256" key="1">
    <source>
        <dbReference type="ARBA" id="ARBA00004123"/>
    </source>
</evidence>
<reference evidence="11 12" key="1">
    <citation type="journal article" date="2011" name="Proc. Natl. Acad. Sci. U.S.A.">
        <title>Evolutionary erosion of yeast sex chromosomes by mating-type switching accidents.</title>
        <authorList>
            <person name="Gordon J.L."/>
            <person name="Armisen D."/>
            <person name="Proux-Wera E."/>
            <person name="Oheigeartaigh S.S."/>
            <person name="Byrne K.P."/>
            <person name="Wolfe K.H."/>
        </authorList>
    </citation>
    <scope>NUCLEOTIDE SEQUENCE [LARGE SCALE GENOMIC DNA]</scope>
    <source>
        <strain evidence="12">ATCC 10662 / CBS 1146 / NBRC 0425 / NCYC 2629 / NRRL Y-866</strain>
    </source>
</reference>
<dbReference type="Gene3D" id="1.10.246.90">
    <property type="entry name" value="Nop domain"/>
    <property type="match status" value="1"/>
</dbReference>
<evidence type="ECO:0000313" key="12">
    <source>
        <dbReference type="Proteomes" id="UP000005627"/>
    </source>
</evidence>